<evidence type="ECO:0000313" key="2">
    <source>
        <dbReference type="Proteomes" id="UP000439903"/>
    </source>
</evidence>
<evidence type="ECO:0000313" key="1">
    <source>
        <dbReference type="EMBL" id="KAF0332992.1"/>
    </source>
</evidence>
<protein>
    <submittedName>
        <fullName evidence="1">Plasmid stabilization protein</fullName>
    </submittedName>
</protein>
<organism evidence="1 2">
    <name type="scientific">Gigaspora margarita</name>
    <dbReference type="NCBI Taxonomy" id="4874"/>
    <lineage>
        <taxon>Eukaryota</taxon>
        <taxon>Fungi</taxon>
        <taxon>Fungi incertae sedis</taxon>
        <taxon>Mucoromycota</taxon>
        <taxon>Glomeromycotina</taxon>
        <taxon>Glomeromycetes</taxon>
        <taxon>Diversisporales</taxon>
        <taxon>Gigasporaceae</taxon>
        <taxon>Gigaspora</taxon>
    </lineage>
</organism>
<gene>
    <name evidence="1" type="ORF">F8M41_017699</name>
</gene>
<dbReference type="AlphaFoldDB" id="A0A8H3ZYJ0"/>
<dbReference type="Proteomes" id="UP000439903">
    <property type="component" value="Unassembled WGS sequence"/>
</dbReference>
<sequence length="294" mass="33750">MADGSLSKKHDLFVRIQQRAAEATRRLAEKQEQEAAKPQQMFLPGLEEFMRAMPNPVARSSLFAPVAKGRKKIHDGEIVLETPTFIIRFWGRQLDEAQADLWMQLMYEASKAPLGEPVIINRAALLRAIGRSTGKPMYEWLHRAVHDLSFGMISISAKGKYEIGTHPKSSLLHMIDSLEYDSDIDEYRLHVNGRWRLIYGNREFSLIDWNKRLQIGQGQDLAKSLQRLITTSADSTQRYALNWLKERAQHTSPMRKFKDALIAAMRELERLEIIANGRIERSANGKAQAVWRKL</sequence>
<name>A0A8H3ZYJ0_GIGMA</name>
<keyword evidence="2" id="KW-1185">Reference proteome</keyword>
<proteinExistence type="predicted"/>
<comment type="caution">
    <text evidence="1">The sequence shown here is derived from an EMBL/GenBank/DDBJ whole genome shotgun (WGS) entry which is preliminary data.</text>
</comment>
<reference evidence="1 2" key="1">
    <citation type="journal article" date="2019" name="Environ. Microbiol.">
        <title>At the nexus of three kingdoms: the genome of the mycorrhizal fungus Gigaspora margarita provides insights into plant, endobacterial and fungal interactions.</title>
        <authorList>
            <person name="Venice F."/>
            <person name="Ghignone S."/>
            <person name="Salvioli di Fossalunga A."/>
            <person name="Amselem J."/>
            <person name="Novero M."/>
            <person name="Xianan X."/>
            <person name="Sedzielewska Toro K."/>
            <person name="Morin E."/>
            <person name="Lipzen A."/>
            <person name="Grigoriev I.V."/>
            <person name="Henrissat B."/>
            <person name="Martin F.M."/>
            <person name="Bonfante P."/>
        </authorList>
    </citation>
    <scope>NUCLEOTIDE SEQUENCE [LARGE SCALE GENOMIC DNA]</scope>
    <source>
        <strain evidence="1 2">BEG34</strain>
    </source>
</reference>
<dbReference type="EMBL" id="WTPW01004111">
    <property type="protein sequence ID" value="KAF0332992.1"/>
    <property type="molecule type" value="Genomic_DNA"/>
</dbReference>
<accession>A0A8H3ZYJ0</accession>